<dbReference type="OrthoDB" id="4287477at2"/>
<dbReference type="KEGG" id="dni:HX89_11905"/>
<evidence type="ECO:0000259" key="4">
    <source>
        <dbReference type="PROSITE" id="PS51462"/>
    </source>
</evidence>
<dbReference type="SMART" id="SM00855">
    <property type="entry name" value="PGAM"/>
    <property type="match status" value="1"/>
</dbReference>
<dbReference type="EMBL" id="CP008889">
    <property type="protein sequence ID" value="AIF41521.1"/>
    <property type="molecule type" value="Genomic_DNA"/>
</dbReference>
<reference evidence="5 6" key="1">
    <citation type="submission" date="2014-07" db="EMBL/GenBank/DDBJ databases">
        <title>Genome Sequencing of Dermacoccus nishinomiyaensis.</title>
        <authorList>
            <person name="Hong K.W."/>
            <person name="Chan K.G."/>
        </authorList>
    </citation>
    <scope>NUCLEOTIDE SEQUENCE [LARGE SCALE GENOMIC DNA]</scope>
    <source>
        <strain evidence="5 6">M25</strain>
    </source>
</reference>
<dbReference type="GeneID" id="41841783"/>
<feature type="domain" description="Nudix hydrolase" evidence="4">
    <location>
        <begin position="8"/>
        <end position="135"/>
    </location>
</feature>
<dbReference type="CDD" id="cd03673">
    <property type="entry name" value="NUDIX_Ap6A_hydrolase"/>
    <property type="match status" value="1"/>
</dbReference>
<dbReference type="Pfam" id="PF00300">
    <property type="entry name" value="His_Phos_1"/>
    <property type="match status" value="1"/>
</dbReference>
<dbReference type="GO" id="GO:0006167">
    <property type="term" value="P:AMP biosynthetic process"/>
    <property type="evidence" value="ECO:0007669"/>
    <property type="project" value="TreeGrafter"/>
</dbReference>
<dbReference type="InterPro" id="IPR020476">
    <property type="entry name" value="Nudix_hydrolase"/>
</dbReference>
<gene>
    <name evidence="5" type="ORF">HX89_11905</name>
</gene>
<dbReference type="PRINTS" id="PR00502">
    <property type="entry name" value="NUDIXFAMILY"/>
</dbReference>
<dbReference type="PROSITE" id="PS51462">
    <property type="entry name" value="NUDIX"/>
    <property type="match status" value="1"/>
</dbReference>
<dbReference type="HOGENOM" id="CLU_048989_0_0_11"/>
<dbReference type="Proteomes" id="UP000027986">
    <property type="component" value="Chromosome"/>
</dbReference>
<evidence type="ECO:0000313" key="5">
    <source>
        <dbReference type="EMBL" id="AIF41521.1"/>
    </source>
</evidence>
<dbReference type="SUPFAM" id="SSF53254">
    <property type="entry name" value="Phosphoglycerate mutase-like"/>
    <property type="match status" value="1"/>
</dbReference>
<name>A0A075JH31_9MICO</name>
<protein>
    <submittedName>
        <fullName evidence="5">Phosphohistidine phosphatase</fullName>
    </submittedName>
</protein>
<dbReference type="GO" id="GO:0006754">
    <property type="term" value="P:ATP biosynthetic process"/>
    <property type="evidence" value="ECO:0007669"/>
    <property type="project" value="TreeGrafter"/>
</dbReference>
<dbReference type="Pfam" id="PF00293">
    <property type="entry name" value="NUDIX"/>
    <property type="match status" value="1"/>
</dbReference>
<dbReference type="InterPro" id="IPR029033">
    <property type="entry name" value="His_PPase_superfam"/>
</dbReference>
<dbReference type="RefSeq" id="WP_038569350.1">
    <property type="nucleotide sequence ID" value="NZ_CP008889.1"/>
</dbReference>
<dbReference type="Gene3D" id="3.90.79.10">
    <property type="entry name" value="Nucleoside Triphosphate Pyrophosphohydrolase"/>
    <property type="match status" value="1"/>
</dbReference>
<dbReference type="InterPro" id="IPR013078">
    <property type="entry name" value="His_Pase_superF_clade-1"/>
</dbReference>
<dbReference type="eggNOG" id="COG0494">
    <property type="taxonomic scope" value="Bacteria"/>
</dbReference>
<dbReference type="PANTHER" id="PTHR21340">
    <property type="entry name" value="DIADENOSINE 5,5-P1,P4-TETRAPHOSPHATE PYROPHOSPHOHYDROLASE MUTT"/>
    <property type="match status" value="1"/>
</dbReference>
<keyword evidence="6" id="KW-1185">Reference proteome</keyword>
<dbReference type="PANTHER" id="PTHR21340:SF0">
    <property type="entry name" value="BIS(5'-NUCLEOSYL)-TETRAPHOSPHATASE [ASYMMETRICAL]"/>
    <property type="match status" value="1"/>
</dbReference>
<sequence length="319" mass="34980">MTRGKNPELVPAAGALVWRRRRSGIEVALVHRSRYDDWSWPKGKLDPGETFAQAAAREVLEETGLRVRLGIPLPELVYGLDNGATKLVRYWAAQVVGGSGVLEHEVDEVRWLDVETARRTLTYARDRIPLDALLEAERDGRLETWPLLLVRHAHAQARAAYRGDDDARRPLSVRGRARAAALVPVLGAWAPERVVSSSSTRCVQTVKPFTSASGTRLQTKSALSEETFAARPEKAARQLTRALERADATALCTHRPLIPDLVAGLSALAPTGSATRRCLGHIKAHGMDKGEVLVCQVLGGGQEAQIVSVERLRTPPRER</sequence>
<dbReference type="Gene3D" id="3.40.50.1240">
    <property type="entry name" value="Phosphoglycerate mutase-like"/>
    <property type="match status" value="1"/>
</dbReference>
<dbReference type="GO" id="GO:0004081">
    <property type="term" value="F:bis(5'-nucleosyl)-tetraphosphatase (asymmetrical) activity"/>
    <property type="evidence" value="ECO:0007669"/>
    <property type="project" value="TreeGrafter"/>
</dbReference>
<dbReference type="InterPro" id="IPR015797">
    <property type="entry name" value="NUDIX_hydrolase-like_dom_sf"/>
</dbReference>
<dbReference type="PROSITE" id="PS00893">
    <property type="entry name" value="NUDIX_BOX"/>
    <property type="match status" value="1"/>
</dbReference>
<proteinExistence type="inferred from homology"/>
<dbReference type="InterPro" id="IPR000086">
    <property type="entry name" value="NUDIX_hydrolase_dom"/>
</dbReference>
<comment type="similarity">
    <text evidence="1 3">Belongs to the Nudix hydrolase family.</text>
</comment>
<organism evidence="5 6">
    <name type="scientific">Dermacoccus nishinomiyaensis</name>
    <dbReference type="NCBI Taxonomy" id="1274"/>
    <lineage>
        <taxon>Bacteria</taxon>
        <taxon>Bacillati</taxon>
        <taxon>Actinomycetota</taxon>
        <taxon>Actinomycetes</taxon>
        <taxon>Micrococcales</taxon>
        <taxon>Dermacoccaceae</taxon>
        <taxon>Dermacoccus</taxon>
    </lineage>
</organism>
<evidence type="ECO:0000313" key="6">
    <source>
        <dbReference type="Proteomes" id="UP000027986"/>
    </source>
</evidence>
<dbReference type="InterPro" id="IPR051325">
    <property type="entry name" value="Nudix_hydrolase_domain"/>
</dbReference>
<dbReference type="InterPro" id="IPR020084">
    <property type="entry name" value="NUDIX_hydrolase_CS"/>
</dbReference>
<dbReference type="AlphaFoldDB" id="A0A075JH31"/>
<keyword evidence="2 3" id="KW-0378">Hydrolase</keyword>
<evidence type="ECO:0000256" key="1">
    <source>
        <dbReference type="ARBA" id="ARBA00005582"/>
    </source>
</evidence>
<evidence type="ECO:0000256" key="2">
    <source>
        <dbReference type="ARBA" id="ARBA00022801"/>
    </source>
</evidence>
<accession>A0A075JH31</accession>
<dbReference type="SUPFAM" id="SSF55811">
    <property type="entry name" value="Nudix"/>
    <property type="match status" value="1"/>
</dbReference>
<evidence type="ECO:0000256" key="3">
    <source>
        <dbReference type="RuleBase" id="RU003476"/>
    </source>
</evidence>